<dbReference type="Proteomes" id="UP001470230">
    <property type="component" value="Unassembled WGS sequence"/>
</dbReference>
<reference evidence="2 3" key="1">
    <citation type="submission" date="2024-04" db="EMBL/GenBank/DDBJ databases">
        <title>Tritrichomonas musculus Genome.</title>
        <authorList>
            <person name="Alves-Ferreira E."/>
            <person name="Grigg M."/>
            <person name="Lorenzi H."/>
            <person name="Galac M."/>
        </authorList>
    </citation>
    <scope>NUCLEOTIDE SEQUENCE [LARGE SCALE GENOMIC DNA]</scope>
    <source>
        <strain evidence="2 3">EAF2021</strain>
    </source>
</reference>
<protein>
    <submittedName>
        <fullName evidence="2">Uncharacterized protein</fullName>
    </submittedName>
</protein>
<feature type="transmembrane region" description="Helical" evidence="1">
    <location>
        <begin position="37"/>
        <end position="61"/>
    </location>
</feature>
<gene>
    <name evidence="2" type="ORF">M9Y10_044910</name>
</gene>
<comment type="caution">
    <text evidence="2">The sequence shown here is derived from an EMBL/GenBank/DDBJ whole genome shotgun (WGS) entry which is preliminary data.</text>
</comment>
<keyword evidence="3" id="KW-1185">Reference proteome</keyword>
<dbReference type="EMBL" id="JAPFFF010000009">
    <property type="protein sequence ID" value="KAK8882268.1"/>
    <property type="molecule type" value="Genomic_DNA"/>
</dbReference>
<feature type="transmembrane region" description="Helical" evidence="1">
    <location>
        <begin position="169"/>
        <end position="189"/>
    </location>
</feature>
<evidence type="ECO:0000313" key="2">
    <source>
        <dbReference type="EMBL" id="KAK8882268.1"/>
    </source>
</evidence>
<proteinExistence type="predicted"/>
<evidence type="ECO:0000313" key="3">
    <source>
        <dbReference type="Proteomes" id="UP001470230"/>
    </source>
</evidence>
<keyword evidence="1" id="KW-0812">Transmembrane</keyword>
<keyword evidence="1" id="KW-1133">Transmembrane helix</keyword>
<feature type="transmembrane region" description="Helical" evidence="1">
    <location>
        <begin position="114"/>
        <end position="133"/>
    </location>
</feature>
<organism evidence="2 3">
    <name type="scientific">Tritrichomonas musculus</name>
    <dbReference type="NCBI Taxonomy" id="1915356"/>
    <lineage>
        <taxon>Eukaryota</taxon>
        <taxon>Metamonada</taxon>
        <taxon>Parabasalia</taxon>
        <taxon>Tritrichomonadida</taxon>
        <taxon>Tritrichomonadidae</taxon>
        <taxon>Tritrichomonas</taxon>
    </lineage>
</organism>
<keyword evidence="1" id="KW-0472">Membrane</keyword>
<sequence length="206" mass="23928">MIRKLAFEQLHISEPTLAERRHAREECNEIIHMFQSFISIFCIVHLFFAGAAAAYILILCVNNDFTNWFSIFCRISLISDILFYVITFLIFVANFIFVAILYQLRSPRMLQKSLLILSAGLLLLSLFLTNFSLPMSYMINRSIDDYGDWYTSKLVDGGVSSLFQKNYKYLAVARMTLIIISSFIFPLFVSSYGYSIFKELYHSTEF</sequence>
<name>A0ABR2JUF7_9EUKA</name>
<accession>A0ABR2JUF7</accession>
<evidence type="ECO:0000256" key="1">
    <source>
        <dbReference type="SAM" id="Phobius"/>
    </source>
</evidence>
<feature type="transmembrane region" description="Helical" evidence="1">
    <location>
        <begin position="81"/>
        <end position="102"/>
    </location>
</feature>